<feature type="compositionally biased region" description="Basic and acidic residues" evidence="1">
    <location>
        <begin position="1"/>
        <end position="16"/>
    </location>
</feature>
<name>A0A9N9HZU1_9GLOM</name>
<gene>
    <name evidence="2" type="ORF">DERYTH_LOCUS13756</name>
</gene>
<dbReference type="AlphaFoldDB" id="A0A9N9HZU1"/>
<reference evidence="2" key="1">
    <citation type="submission" date="2021-06" db="EMBL/GenBank/DDBJ databases">
        <authorList>
            <person name="Kallberg Y."/>
            <person name="Tangrot J."/>
            <person name="Rosling A."/>
        </authorList>
    </citation>
    <scope>NUCLEOTIDE SEQUENCE</scope>
    <source>
        <strain evidence="2">MA453B</strain>
    </source>
</reference>
<feature type="compositionally biased region" description="Polar residues" evidence="1">
    <location>
        <begin position="46"/>
        <end position="85"/>
    </location>
</feature>
<feature type="compositionally biased region" description="Low complexity" evidence="1">
    <location>
        <begin position="140"/>
        <end position="153"/>
    </location>
</feature>
<comment type="caution">
    <text evidence="2">The sequence shown here is derived from an EMBL/GenBank/DDBJ whole genome shotgun (WGS) entry which is preliminary data.</text>
</comment>
<feature type="non-terminal residue" evidence="2">
    <location>
        <position position="392"/>
    </location>
</feature>
<proteinExistence type="predicted"/>
<organism evidence="2 3">
    <name type="scientific">Dentiscutata erythropus</name>
    <dbReference type="NCBI Taxonomy" id="1348616"/>
    <lineage>
        <taxon>Eukaryota</taxon>
        <taxon>Fungi</taxon>
        <taxon>Fungi incertae sedis</taxon>
        <taxon>Mucoromycota</taxon>
        <taxon>Glomeromycotina</taxon>
        <taxon>Glomeromycetes</taxon>
        <taxon>Diversisporales</taxon>
        <taxon>Gigasporaceae</taxon>
        <taxon>Dentiscutata</taxon>
    </lineage>
</organism>
<dbReference type="EMBL" id="CAJVPY010009881">
    <property type="protein sequence ID" value="CAG8713364.1"/>
    <property type="molecule type" value="Genomic_DNA"/>
</dbReference>
<evidence type="ECO:0000256" key="1">
    <source>
        <dbReference type="SAM" id="MobiDB-lite"/>
    </source>
</evidence>
<sequence length="392" mass="45038">MIIIESQREISPDRTNMKRRRGNKEAILTSGDNDMIQKDNSHSHMSKNTNEQPLNISSSVRNNSSEDFYGQQSLTSNDTSFSSDRSPNEDADLISGDNGIQKDNLRFHTSKNTIRQNEQTLNISSSVRNNLPKSFYDQQSNDISSSDRSPSPESAHDRRSPFLLNRNRSKSTNIASPTLIRKSSFEEDYDQQPSALNAINTSSLIGLFKNDLKFASLNMMKVGGGQEFITQGKAADKFNALSEKDLGTFQMHLKCLFFRTRVVNKQVIDALLKSLFPNIQNSASDRTALQKWAFSCFRDYNFSLRRELRKLVPEFIRKNKLTKTNQPTTRQITEYITEDNWTTFLKRHMDVTDVQKTFEEQRVNVNMFTDFIKSAFDLFVQEELLDKDVIND</sequence>
<accession>A0A9N9HZU1</accession>
<dbReference type="OrthoDB" id="2409700at2759"/>
<feature type="compositionally biased region" description="Polar residues" evidence="1">
    <location>
        <begin position="110"/>
        <end position="139"/>
    </location>
</feature>
<dbReference type="Proteomes" id="UP000789405">
    <property type="component" value="Unassembled WGS sequence"/>
</dbReference>
<feature type="region of interest" description="Disordered" evidence="1">
    <location>
        <begin position="1"/>
        <end position="168"/>
    </location>
</feature>
<keyword evidence="3" id="KW-1185">Reference proteome</keyword>
<evidence type="ECO:0000313" key="3">
    <source>
        <dbReference type="Proteomes" id="UP000789405"/>
    </source>
</evidence>
<evidence type="ECO:0000313" key="2">
    <source>
        <dbReference type="EMBL" id="CAG8713364.1"/>
    </source>
</evidence>
<protein>
    <submittedName>
        <fullName evidence="2">3203_t:CDS:1</fullName>
    </submittedName>
</protein>